<name>A0AAW1Q0W2_9CHLO</name>
<accession>A0AAW1Q0W2</accession>
<evidence type="ECO:0000256" key="1">
    <source>
        <dbReference type="SAM" id="MobiDB-lite"/>
    </source>
</evidence>
<dbReference type="CDD" id="cd00143">
    <property type="entry name" value="PP2Cc"/>
    <property type="match status" value="1"/>
</dbReference>
<dbReference type="SUPFAM" id="SSF81606">
    <property type="entry name" value="PP2C-like"/>
    <property type="match status" value="1"/>
</dbReference>
<dbReference type="Pfam" id="PF00481">
    <property type="entry name" value="PP2C"/>
    <property type="match status" value="1"/>
</dbReference>
<dbReference type="InterPro" id="IPR036457">
    <property type="entry name" value="PPM-type-like_dom_sf"/>
</dbReference>
<reference evidence="3 4" key="1">
    <citation type="journal article" date="2024" name="Nat. Commun.">
        <title>Phylogenomics reveals the evolutionary origins of lichenization in chlorophyte algae.</title>
        <authorList>
            <person name="Puginier C."/>
            <person name="Libourel C."/>
            <person name="Otte J."/>
            <person name="Skaloud P."/>
            <person name="Haon M."/>
            <person name="Grisel S."/>
            <person name="Petersen M."/>
            <person name="Berrin J.G."/>
            <person name="Delaux P.M."/>
            <person name="Dal Grande F."/>
            <person name="Keller J."/>
        </authorList>
    </citation>
    <scope>NUCLEOTIDE SEQUENCE [LARGE SCALE GENOMIC DNA]</scope>
    <source>
        <strain evidence="3 4">SAG 2043</strain>
    </source>
</reference>
<dbReference type="InterPro" id="IPR001932">
    <property type="entry name" value="PPM-type_phosphatase-like_dom"/>
</dbReference>
<feature type="region of interest" description="Disordered" evidence="1">
    <location>
        <begin position="416"/>
        <end position="444"/>
    </location>
</feature>
<protein>
    <recommendedName>
        <fullName evidence="2">PPM-type phosphatase domain-containing protein</fullName>
    </recommendedName>
</protein>
<dbReference type="SMART" id="SM00332">
    <property type="entry name" value="PP2Cc"/>
    <property type="match status" value="1"/>
</dbReference>
<keyword evidence="4" id="KW-1185">Reference proteome</keyword>
<proteinExistence type="predicted"/>
<dbReference type="PROSITE" id="PS51746">
    <property type="entry name" value="PPM_2"/>
    <property type="match status" value="1"/>
</dbReference>
<dbReference type="EMBL" id="JALJOR010000007">
    <property type="protein sequence ID" value="KAK9814069.1"/>
    <property type="molecule type" value="Genomic_DNA"/>
</dbReference>
<feature type="compositionally biased region" description="Polar residues" evidence="1">
    <location>
        <begin position="423"/>
        <end position="444"/>
    </location>
</feature>
<dbReference type="PANTHER" id="PTHR47992">
    <property type="entry name" value="PROTEIN PHOSPHATASE"/>
    <property type="match status" value="1"/>
</dbReference>
<gene>
    <name evidence="3" type="ORF">WJX72_000281</name>
</gene>
<organism evidence="3 4">
    <name type="scientific">[Myrmecia] bisecta</name>
    <dbReference type="NCBI Taxonomy" id="41462"/>
    <lineage>
        <taxon>Eukaryota</taxon>
        <taxon>Viridiplantae</taxon>
        <taxon>Chlorophyta</taxon>
        <taxon>core chlorophytes</taxon>
        <taxon>Trebouxiophyceae</taxon>
        <taxon>Trebouxiales</taxon>
        <taxon>Trebouxiaceae</taxon>
        <taxon>Myrmecia</taxon>
    </lineage>
</organism>
<sequence>MINRGWISNSSAIGLLFSSAHVLEANLRKPVLQVKQPWCDSDLHPPGPYLKHAFAKSVHKGEDFWLQQRAISTNDVGAATFDAFGIFDGHGGKLAAQYASKNLVNHVVGALDGISPSPDVTAPVEEQLQQLMTKELADSTSQLVSDVDKQAWRAQDVLVDKLPQALSRGFEETQKDFWSRSKVSGTTATVVALVGWEVVVANVGDSCAVLDTGSEVVQISGNHRLEDNKAEQRRCTDAGCDISTSVLEGKNVGPLRVWPGGLAMSRTIGDYDAGEVVLAEPEVRQVTLPHTGGRIIIASDGLWDAVSLKTAAHHVRGLPASKAANDLVQMSLKSRGLRDDITVLVVDTMPSQEGRLPPLLARHNTGHGLAFPDEQADAVTIHKPLEADSHVPWRKFVWERRAAAVEAALAPRRASRPMDISPDASQCSSGTHVSDSLLSASTSPGDAMSLADTVGSLMSDGMPDTYRELADLKAVPFNFQSAIIPEAAEARLDAAGDEAAGLHLSAALLRQWPAPKRD</sequence>
<evidence type="ECO:0000259" key="2">
    <source>
        <dbReference type="PROSITE" id="PS51746"/>
    </source>
</evidence>
<comment type="caution">
    <text evidence="3">The sequence shown here is derived from an EMBL/GenBank/DDBJ whole genome shotgun (WGS) entry which is preliminary data.</text>
</comment>
<dbReference type="InterPro" id="IPR015655">
    <property type="entry name" value="PP2C"/>
</dbReference>
<evidence type="ECO:0000313" key="3">
    <source>
        <dbReference type="EMBL" id="KAK9814069.1"/>
    </source>
</evidence>
<dbReference type="Gene3D" id="3.60.40.10">
    <property type="entry name" value="PPM-type phosphatase domain"/>
    <property type="match status" value="1"/>
</dbReference>
<feature type="domain" description="PPM-type phosphatase" evidence="2">
    <location>
        <begin position="48"/>
        <end position="348"/>
    </location>
</feature>
<dbReference type="Proteomes" id="UP001489004">
    <property type="component" value="Unassembled WGS sequence"/>
</dbReference>
<evidence type="ECO:0000313" key="4">
    <source>
        <dbReference type="Proteomes" id="UP001489004"/>
    </source>
</evidence>
<dbReference type="AlphaFoldDB" id="A0AAW1Q0W2"/>
<dbReference type="GO" id="GO:0004722">
    <property type="term" value="F:protein serine/threonine phosphatase activity"/>
    <property type="evidence" value="ECO:0007669"/>
    <property type="project" value="InterPro"/>
</dbReference>